<dbReference type="Proteomes" id="UP000016943">
    <property type="component" value="Chromosome"/>
</dbReference>
<dbReference type="OrthoDB" id="4774058at2"/>
<name>U3GYU2_9CORY</name>
<evidence type="ECO:0000256" key="2">
    <source>
        <dbReference type="SAM" id="SignalP"/>
    </source>
</evidence>
<dbReference type="SUPFAM" id="SSF55724">
    <property type="entry name" value="Mog1p/PsbP-like"/>
    <property type="match status" value="1"/>
</dbReference>
<feature type="domain" description="DUF2020" evidence="3">
    <location>
        <begin position="76"/>
        <end position="228"/>
    </location>
</feature>
<dbReference type="HOGENOM" id="CLU_099876_1_0_11"/>
<dbReference type="KEGG" id="caz:CARG_09385"/>
<accession>U3GYU2</accession>
<gene>
    <name evidence="4" type="ORF">CARG_09385</name>
</gene>
<feature type="chain" id="PRO_5004641933" description="DUF2020 domain-containing protein" evidence="2">
    <location>
        <begin position="36"/>
        <end position="228"/>
    </location>
</feature>
<dbReference type="InterPro" id="IPR018567">
    <property type="entry name" value="DUF2020"/>
</dbReference>
<dbReference type="Pfam" id="PF09449">
    <property type="entry name" value="DUF2020"/>
    <property type="match status" value="1"/>
</dbReference>
<evidence type="ECO:0000259" key="3">
    <source>
        <dbReference type="Pfam" id="PF09449"/>
    </source>
</evidence>
<dbReference type="STRING" id="1348662.CARG_09385"/>
<evidence type="ECO:0000313" key="5">
    <source>
        <dbReference type="Proteomes" id="UP000016943"/>
    </source>
</evidence>
<keyword evidence="2" id="KW-0732">Signal</keyword>
<feature type="region of interest" description="Disordered" evidence="1">
    <location>
        <begin position="39"/>
        <end position="68"/>
    </location>
</feature>
<dbReference type="PATRIC" id="fig|1348662.3.peg.1855"/>
<protein>
    <recommendedName>
        <fullName evidence="3">DUF2020 domain-containing protein</fullName>
    </recommendedName>
</protein>
<dbReference type="RefSeq" id="WP_021012369.1">
    <property type="nucleotide sequence ID" value="NC_022198.1"/>
</dbReference>
<keyword evidence="5" id="KW-1185">Reference proteome</keyword>
<dbReference type="AlphaFoldDB" id="U3GYU2"/>
<dbReference type="EMBL" id="CP006365">
    <property type="protein sequence ID" value="AGU15973.1"/>
    <property type="molecule type" value="Genomic_DNA"/>
</dbReference>
<feature type="signal peptide" evidence="2">
    <location>
        <begin position="1"/>
        <end position="35"/>
    </location>
</feature>
<evidence type="ECO:0000313" key="4">
    <source>
        <dbReference type="EMBL" id="AGU15973.1"/>
    </source>
</evidence>
<reference evidence="4 5" key="1">
    <citation type="journal article" date="2013" name="Genome Announc.">
        <title>Whole-Genome Sequence of the Clinical Strain Corynebacterium argentoratense DSM 44202, Isolated from a Human Throat Specimen.</title>
        <authorList>
            <person name="Bomholt C."/>
            <person name="Glaub A."/>
            <person name="Gravermann K."/>
            <person name="Albersmeier A."/>
            <person name="Brinkrolf K."/>
            <person name="Ruckert C."/>
            <person name="Tauch A."/>
        </authorList>
    </citation>
    <scope>NUCLEOTIDE SEQUENCE [LARGE SCALE GENOMIC DNA]</scope>
    <source>
        <strain evidence="4">DSM 44202</strain>
    </source>
</reference>
<dbReference type="GeneID" id="78250603"/>
<evidence type="ECO:0000256" key="1">
    <source>
        <dbReference type="SAM" id="MobiDB-lite"/>
    </source>
</evidence>
<organism evidence="4 5">
    <name type="scientific">Corynebacterium argentoratense DSM 44202</name>
    <dbReference type="NCBI Taxonomy" id="1348662"/>
    <lineage>
        <taxon>Bacteria</taxon>
        <taxon>Bacillati</taxon>
        <taxon>Actinomycetota</taxon>
        <taxon>Actinomycetes</taxon>
        <taxon>Mycobacteriales</taxon>
        <taxon>Corynebacteriaceae</taxon>
        <taxon>Corynebacterium</taxon>
    </lineage>
</organism>
<feature type="region of interest" description="Disordered" evidence="1">
    <location>
        <begin position="160"/>
        <end position="183"/>
    </location>
</feature>
<dbReference type="Gene3D" id="3.40.1000.10">
    <property type="entry name" value="Mog1/PsbP, alpha/beta/alpha sandwich"/>
    <property type="match status" value="1"/>
</dbReference>
<proteinExistence type="predicted"/>
<sequence>MTRTLLPRNVAAARGARVAALPVLVVSALSVFALAGCSSDSSSTQGSQGDDVAGSTAASEPADAAAGAASSLGAQLPVDALPEVEQGQEACPYLDTQWFADANGQRVTASAVDGRFDPPACVWWSYPPEPQAQVIVRHMGEGNEGVKAAIEVVNAAAPIDSTEPADKPDGWDGGRGATTPEVAGGVYGDQGSVYAVQKGSTAVVVFSNQQQTVKPQMIAEKVIENLGL</sequence>
<dbReference type="eggNOG" id="ENOG50337DZ">
    <property type="taxonomic scope" value="Bacteria"/>
</dbReference>
<dbReference type="InterPro" id="IPR016123">
    <property type="entry name" value="Mog1/PsbP_a/b/a-sand"/>
</dbReference>